<evidence type="ECO:0000313" key="3">
    <source>
        <dbReference type="EMBL" id="GAA1114329.1"/>
    </source>
</evidence>
<dbReference type="Gene3D" id="1.10.30.50">
    <property type="match status" value="1"/>
</dbReference>
<dbReference type="SMART" id="SM00507">
    <property type="entry name" value="HNHc"/>
    <property type="match status" value="1"/>
</dbReference>
<protein>
    <recommendedName>
        <fullName evidence="2">HNH nuclease domain-containing protein</fullName>
    </recommendedName>
</protein>
<evidence type="ECO:0000256" key="1">
    <source>
        <dbReference type="SAM" id="MobiDB-lite"/>
    </source>
</evidence>
<feature type="domain" description="HNH nuclease" evidence="2">
    <location>
        <begin position="370"/>
        <end position="430"/>
    </location>
</feature>
<dbReference type="EMBL" id="BAAALG010000017">
    <property type="protein sequence ID" value="GAA1114329.1"/>
    <property type="molecule type" value="Genomic_DNA"/>
</dbReference>
<reference evidence="3 4" key="1">
    <citation type="journal article" date="2019" name="Int. J. Syst. Evol. Microbiol.">
        <title>The Global Catalogue of Microorganisms (GCM) 10K type strain sequencing project: providing services to taxonomists for standard genome sequencing and annotation.</title>
        <authorList>
            <consortium name="The Broad Institute Genomics Platform"/>
            <consortium name="The Broad Institute Genome Sequencing Center for Infectious Disease"/>
            <person name="Wu L."/>
            <person name="Ma J."/>
        </authorList>
    </citation>
    <scope>NUCLEOTIDE SEQUENCE [LARGE SCALE GENOMIC DNA]</scope>
    <source>
        <strain evidence="3 4">JCM 13008</strain>
    </source>
</reference>
<dbReference type="RefSeq" id="WP_343996786.1">
    <property type="nucleotide sequence ID" value="NZ_BAAALG010000017.1"/>
</dbReference>
<proteinExistence type="predicted"/>
<feature type="region of interest" description="Disordered" evidence="1">
    <location>
        <begin position="269"/>
        <end position="291"/>
    </location>
</feature>
<sequence>MIEIDATHTPYEVSDLDAGCLLAVISQDRMRSLRAARRQLRLAHQWCVLNPVVSGGSAASWCDDAAFASLDLDDFLGGEGTPAVAAFAAEEFAAASGISRYGALSLLADALDLYDRLPLLWAQVELLEVPGWKARRVAELTRKLSREAAAWFDQTLADGERYGWPTIERVLAMAVTKFHPELVRDKNGPLTKADWDVQLNHRYGPDGAASGTSTLDVVGDSLDLARFHDLVCDEAEKLKRAGDTDTLCQRKAKALGSIAEAQGTLDYDGLDHRGHGNHSDGAAGATGGTASETVAQGRRKGRALRVFVHTTLADLFGTDDLTLADTDRLGPILVEQLTDWLKRHGSIASITPVIDLNRTGSVDRHDPPQWMAEQVRLRDPRCVFPHCTHSSADADLDHIDPYDAGTNELRGPPGQTRPENLAPLCRRHHLAKTFAGWRYVRNRDGTYTWTNKHGRTWLVTSFGTVELG</sequence>
<gene>
    <name evidence="3" type="ORF">GCM10009668_40970</name>
</gene>
<accession>A0ABN1U4I5</accession>
<organism evidence="3 4">
    <name type="scientific">Nocardioides dubius</name>
    <dbReference type="NCBI Taxonomy" id="317019"/>
    <lineage>
        <taxon>Bacteria</taxon>
        <taxon>Bacillati</taxon>
        <taxon>Actinomycetota</taxon>
        <taxon>Actinomycetes</taxon>
        <taxon>Propionibacteriales</taxon>
        <taxon>Nocardioidaceae</taxon>
        <taxon>Nocardioides</taxon>
    </lineage>
</organism>
<keyword evidence="4" id="KW-1185">Reference proteome</keyword>
<evidence type="ECO:0000259" key="2">
    <source>
        <dbReference type="SMART" id="SM00507"/>
    </source>
</evidence>
<dbReference type="InterPro" id="IPR003615">
    <property type="entry name" value="HNH_nuc"/>
</dbReference>
<dbReference type="CDD" id="cd00085">
    <property type="entry name" value="HNHc"/>
    <property type="match status" value="1"/>
</dbReference>
<name>A0ABN1U4I5_9ACTN</name>
<feature type="compositionally biased region" description="Basic and acidic residues" evidence="1">
    <location>
        <begin position="269"/>
        <end position="278"/>
    </location>
</feature>
<evidence type="ECO:0000313" key="4">
    <source>
        <dbReference type="Proteomes" id="UP001501581"/>
    </source>
</evidence>
<dbReference type="Proteomes" id="UP001501581">
    <property type="component" value="Unassembled WGS sequence"/>
</dbReference>
<comment type="caution">
    <text evidence="3">The sequence shown here is derived from an EMBL/GenBank/DDBJ whole genome shotgun (WGS) entry which is preliminary data.</text>
</comment>